<proteinExistence type="predicted"/>
<evidence type="ECO:0000256" key="1">
    <source>
        <dbReference type="SAM" id="MobiDB-lite"/>
    </source>
</evidence>
<organism evidence="2">
    <name type="scientific">Sesamum radiatum</name>
    <name type="common">Black benniseed</name>
    <dbReference type="NCBI Taxonomy" id="300843"/>
    <lineage>
        <taxon>Eukaryota</taxon>
        <taxon>Viridiplantae</taxon>
        <taxon>Streptophyta</taxon>
        <taxon>Embryophyta</taxon>
        <taxon>Tracheophyta</taxon>
        <taxon>Spermatophyta</taxon>
        <taxon>Magnoliopsida</taxon>
        <taxon>eudicotyledons</taxon>
        <taxon>Gunneridae</taxon>
        <taxon>Pentapetalae</taxon>
        <taxon>asterids</taxon>
        <taxon>lamiids</taxon>
        <taxon>Lamiales</taxon>
        <taxon>Pedaliaceae</taxon>
        <taxon>Sesamum</taxon>
    </lineage>
</organism>
<reference evidence="2" key="2">
    <citation type="journal article" date="2024" name="Plant">
        <title>Genomic evolution and insights into agronomic trait innovations of Sesamum species.</title>
        <authorList>
            <person name="Miao H."/>
            <person name="Wang L."/>
            <person name="Qu L."/>
            <person name="Liu H."/>
            <person name="Sun Y."/>
            <person name="Le M."/>
            <person name="Wang Q."/>
            <person name="Wei S."/>
            <person name="Zheng Y."/>
            <person name="Lin W."/>
            <person name="Duan Y."/>
            <person name="Cao H."/>
            <person name="Xiong S."/>
            <person name="Wang X."/>
            <person name="Wei L."/>
            <person name="Li C."/>
            <person name="Ma Q."/>
            <person name="Ju M."/>
            <person name="Zhao R."/>
            <person name="Li G."/>
            <person name="Mu C."/>
            <person name="Tian Q."/>
            <person name="Mei H."/>
            <person name="Zhang T."/>
            <person name="Gao T."/>
            <person name="Zhang H."/>
        </authorList>
    </citation>
    <scope>NUCLEOTIDE SEQUENCE</scope>
    <source>
        <strain evidence="2">G02</strain>
    </source>
</reference>
<protein>
    <submittedName>
        <fullName evidence="2">Uncharacterized protein</fullName>
    </submittedName>
</protein>
<feature type="region of interest" description="Disordered" evidence="1">
    <location>
        <begin position="35"/>
        <end position="61"/>
    </location>
</feature>
<dbReference type="AlphaFoldDB" id="A0AAW2KQQ5"/>
<dbReference type="EMBL" id="JACGWJ010000027">
    <property type="protein sequence ID" value="KAL0308877.1"/>
    <property type="molecule type" value="Genomic_DNA"/>
</dbReference>
<comment type="caution">
    <text evidence="2">The sequence shown here is derived from an EMBL/GenBank/DDBJ whole genome shotgun (WGS) entry which is preliminary data.</text>
</comment>
<evidence type="ECO:0000313" key="2">
    <source>
        <dbReference type="EMBL" id="KAL0308877.1"/>
    </source>
</evidence>
<reference evidence="2" key="1">
    <citation type="submission" date="2020-06" db="EMBL/GenBank/DDBJ databases">
        <authorList>
            <person name="Li T."/>
            <person name="Hu X."/>
            <person name="Zhang T."/>
            <person name="Song X."/>
            <person name="Zhang H."/>
            <person name="Dai N."/>
            <person name="Sheng W."/>
            <person name="Hou X."/>
            <person name="Wei L."/>
        </authorList>
    </citation>
    <scope>NUCLEOTIDE SEQUENCE</scope>
    <source>
        <strain evidence="2">G02</strain>
        <tissue evidence="2">Leaf</tissue>
    </source>
</reference>
<name>A0AAW2KQQ5_SESRA</name>
<sequence length="61" mass="6765">MDYDLIFSHGGQRRSLRQAAAAARRLLDEENVGDEGIGVSERTERMEVGGVGKESDTRKDE</sequence>
<accession>A0AAW2KQQ5</accession>
<feature type="compositionally biased region" description="Basic and acidic residues" evidence="1">
    <location>
        <begin position="41"/>
        <end position="61"/>
    </location>
</feature>
<gene>
    <name evidence="2" type="ORF">Sradi_5830000</name>
</gene>